<keyword evidence="2" id="KW-1185">Reference proteome</keyword>
<reference evidence="1 2" key="1">
    <citation type="submission" date="2020-08" db="EMBL/GenBank/DDBJ databases">
        <title>Genomic Encyclopedia of Type Strains, Phase IV (KMG-V): Genome sequencing to study the core and pangenomes of soil and plant-associated prokaryotes.</title>
        <authorList>
            <person name="Whitman W."/>
        </authorList>
    </citation>
    <scope>NUCLEOTIDE SEQUENCE [LARGE SCALE GENOMIC DNA]</scope>
    <source>
        <strain evidence="1 2">SEMIA 4087</strain>
    </source>
</reference>
<gene>
    <name evidence="1" type="ORF">GGD56_006236</name>
</gene>
<accession>A0ABR6IXD3</accession>
<name>A0ABR6IXD3_9HYPH</name>
<evidence type="ECO:0000313" key="1">
    <source>
        <dbReference type="EMBL" id="MBB4232340.1"/>
    </source>
</evidence>
<dbReference type="NCBIfam" id="TIGR01552">
    <property type="entry name" value="phd_fam"/>
    <property type="match status" value="1"/>
</dbReference>
<organism evidence="1 2">
    <name type="scientific">Rhizobium mongolense</name>
    <dbReference type="NCBI Taxonomy" id="57676"/>
    <lineage>
        <taxon>Bacteria</taxon>
        <taxon>Pseudomonadati</taxon>
        <taxon>Pseudomonadota</taxon>
        <taxon>Alphaproteobacteria</taxon>
        <taxon>Hyphomicrobiales</taxon>
        <taxon>Rhizobiaceae</taxon>
        <taxon>Rhizobium/Agrobacterium group</taxon>
        <taxon>Rhizobium</taxon>
    </lineage>
</organism>
<comment type="caution">
    <text evidence="1">The sequence shown here is derived from an EMBL/GenBank/DDBJ whole genome shotgun (WGS) entry which is preliminary data.</text>
</comment>
<dbReference type="Proteomes" id="UP000551353">
    <property type="component" value="Unassembled WGS sequence"/>
</dbReference>
<evidence type="ECO:0000313" key="2">
    <source>
        <dbReference type="Proteomes" id="UP000551353"/>
    </source>
</evidence>
<proteinExistence type="predicted"/>
<protein>
    <submittedName>
        <fullName evidence="1">Prevent-host-death family protein</fullName>
    </submittedName>
</protein>
<sequence>MPRTGGSYSTSDLSRKSGDIIAEALRHAVTITQRNKPRLVLLISNA</sequence>
<dbReference type="EMBL" id="JACIFX010000012">
    <property type="protein sequence ID" value="MBB4232340.1"/>
    <property type="molecule type" value="Genomic_DNA"/>
</dbReference>